<dbReference type="AlphaFoldDB" id="A0A6C0DMK0"/>
<name>A0A6C0DMK0_9ZZZZ</name>
<organism evidence="1">
    <name type="scientific">viral metagenome</name>
    <dbReference type="NCBI Taxonomy" id="1070528"/>
    <lineage>
        <taxon>unclassified sequences</taxon>
        <taxon>metagenomes</taxon>
        <taxon>organismal metagenomes</taxon>
    </lineage>
</organism>
<accession>A0A6C0DMK0</accession>
<protein>
    <submittedName>
        <fullName evidence="1">Uncharacterized protein</fullName>
    </submittedName>
</protein>
<reference evidence="1" key="1">
    <citation type="journal article" date="2020" name="Nature">
        <title>Giant virus diversity and host interactions through global metagenomics.</title>
        <authorList>
            <person name="Schulz F."/>
            <person name="Roux S."/>
            <person name="Paez-Espino D."/>
            <person name="Jungbluth S."/>
            <person name="Walsh D.A."/>
            <person name="Denef V.J."/>
            <person name="McMahon K.D."/>
            <person name="Konstantinidis K.T."/>
            <person name="Eloe-Fadrosh E.A."/>
            <person name="Kyrpides N.C."/>
            <person name="Woyke T."/>
        </authorList>
    </citation>
    <scope>NUCLEOTIDE SEQUENCE</scope>
    <source>
        <strain evidence="1">GVMAG-M-3300023174-3</strain>
    </source>
</reference>
<evidence type="ECO:0000313" key="1">
    <source>
        <dbReference type="EMBL" id="QHT18158.1"/>
    </source>
</evidence>
<proteinExistence type="predicted"/>
<sequence length="162" mass="19007">MDSQERLNLKKLIDEMECENNTENIRKLKHSVLIRDDVRRMEQLKTANAELRNQDPGAFKEICETACPFLFNQYTDIFNKVLKDELDLMIMTKLLTVLKLIEDGKVDQHEGSVMFGKILKELYLDSAVKRADNLDKENEHMRVKPVEGKKISWSQYKLMQTD</sequence>
<dbReference type="EMBL" id="MN739649">
    <property type="protein sequence ID" value="QHT18158.1"/>
    <property type="molecule type" value="Genomic_DNA"/>
</dbReference>